<dbReference type="PANTHER" id="PTHR16515">
    <property type="entry name" value="PR DOMAIN ZINC FINGER PROTEIN"/>
    <property type="match status" value="1"/>
</dbReference>
<dbReference type="PANTHER" id="PTHR16515:SF49">
    <property type="entry name" value="GASTRULA ZINC FINGER PROTEIN XLCGF49.1-LIKE-RELATED"/>
    <property type="match status" value="1"/>
</dbReference>
<reference evidence="10" key="3">
    <citation type="submission" date="2025-09" db="UniProtKB">
        <authorList>
            <consortium name="Ensembl"/>
        </authorList>
    </citation>
    <scope>IDENTIFICATION</scope>
</reference>
<keyword evidence="2" id="KW-0479">Metal-binding</keyword>
<dbReference type="InterPro" id="IPR050331">
    <property type="entry name" value="Zinc_finger"/>
</dbReference>
<dbReference type="GO" id="GO:0005634">
    <property type="term" value="C:nucleus"/>
    <property type="evidence" value="ECO:0007669"/>
    <property type="project" value="UniProtKB-SubCell"/>
</dbReference>
<dbReference type="Ensembl" id="ENSNFUT00015002880.1">
    <property type="protein sequence ID" value="ENSNFUP00015002706.1"/>
    <property type="gene ID" value="ENSNFUG00015001387.1"/>
</dbReference>
<reference evidence="10" key="1">
    <citation type="submission" date="2014-08" db="EMBL/GenBank/DDBJ databases">
        <authorList>
            <person name="Senf B."/>
            <person name="Petzold A."/>
            <person name="Downie B.R."/>
            <person name="Koch P."/>
            <person name="Platzer M."/>
        </authorList>
    </citation>
    <scope>NUCLEOTIDE SEQUENCE [LARGE SCALE GENOMIC DNA]</scope>
    <source>
        <strain evidence="10">GRZ</strain>
    </source>
</reference>
<feature type="region of interest" description="Disordered" evidence="8">
    <location>
        <begin position="306"/>
        <end position="336"/>
    </location>
</feature>
<evidence type="ECO:0000313" key="10">
    <source>
        <dbReference type="Ensembl" id="ENSNFUP00015002706.1"/>
    </source>
</evidence>
<proteinExistence type="predicted"/>
<keyword evidence="5" id="KW-0862">Zinc</keyword>
<dbReference type="KEGG" id="nfu:107376822"/>
<protein>
    <submittedName>
        <fullName evidence="10">Zinc finger E-box-binding homeobox 1-like</fullName>
    </submittedName>
</protein>
<feature type="domain" description="C2H2-type" evidence="9">
    <location>
        <begin position="169"/>
        <end position="196"/>
    </location>
</feature>
<dbReference type="InterPro" id="IPR036236">
    <property type="entry name" value="Znf_C2H2_sf"/>
</dbReference>
<dbReference type="Proteomes" id="UP000694548">
    <property type="component" value="Chromosome sgr04"/>
</dbReference>
<evidence type="ECO:0000256" key="7">
    <source>
        <dbReference type="PROSITE-ProRule" id="PRU00042"/>
    </source>
</evidence>
<dbReference type="PROSITE" id="PS50157">
    <property type="entry name" value="ZINC_FINGER_C2H2_2"/>
    <property type="match status" value="4"/>
</dbReference>
<dbReference type="GO" id="GO:0008270">
    <property type="term" value="F:zinc ion binding"/>
    <property type="evidence" value="ECO:0007669"/>
    <property type="project" value="UniProtKB-KW"/>
</dbReference>
<feature type="region of interest" description="Disordered" evidence="8">
    <location>
        <begin position="548"/>
        <end position="576"/>
    </location>
</feature>
<keyword evidence="3" id="KW-0677">Repeat</keyword>
<keyword evidence="6" id="KW-0539">Nucleus</keyword>
<evidence type="ECO:0000259" key="9">
    <source>
        <dbReference type="PROSITE" id="PS50157"/>
    </source>
</evidence>
<name>A0A8C6K9V1_NOTFU</name>
<comment type="subcellular location">
    <subcellularLocation>
        <location evidence="1">Nucleus</location>
    </subcellularLocation>
</comment>
<dbReference type="OrthoDB" id="8447558at2759"/>
<dbReference type="SUPFAM" id="SSF57667">
    <property type="entry name" value="beta-beta-alpha zinc fingers"/>
    <property type="match status" value="3"/>
</dbReference>
<evidence type="ECO:0000256" key="3">
    <source>
        <dbReference type="ARBA" id="ARBA00022737"/>
    </source>
</evidence>
<evidence type="ECO:0000256" key="8">
    <source>
        <dbReference type="SAM" id="MobiDB-lite"/>
    </source>
</evidence>
<feature type="compositionally biased region" description="Polar residues" evidence="8">
    <location>
        <begin position="327"/>
        <end position="336"/>
    </location>
</feature>
<feature type="domain" description="C2H2-type" evidence="9">
    <location>
        <begin position="197"/>
        <end position="224"/>
    </location>
</feature>
<gene>
    <name evidence="10" type="primary">LOC107376822</name>
</gene>
<dbReference type="AlphaFoldDB" id="A0A8C6K9V1"/>
<dbReference type="SMART" id="SM00355">
    <property type="entry name" value="ZnF_C2H2"/>
    <property type="match status" value="4"/>
</dbReference>
<dbReference type="PROSITE" id="PS00028">
    <property type="entry name" value="ZINC_FINGER_C2H2_1"/>
    <property type="match status" value="3"/>
</dbReference>
<evidence type="ECO:0000256" key="5">
    <source>
        <dbReference type="ARBA" id="ARBA00022833"/>
    </source>
</evidence>
<dbReference type="Pfam" id="PF00096">
    <property type="entry name" value="zf-C2H2"/>
    <property type="match status" value="3"/>
</dbReference>
<dbReference type="InterPro" id="IPR013087">
    <property type="entry name" value="Znf_C2H2_type"/>
</dbReference>
<accession>A0A8C6K9V1</accession>
<feature type="domain" description="C2H2-type" evidence="9">
    <location>
        <begin position="466"/>
        <end position="493"/>
    </location>
</feature>
<keyword evidence="11" id="KW-1185">Reference proteome</keyword>
<dbReference type="GeneID" id="107376822"/>
<organism evidence="10 11">
    <name type="scientific">Nothobranchius furzeri</name>
    <name type="common">Turquoise killifish</name>
    <dbReference type="NCBI Taxonomy" id="105023"/>
    <lineage>
        <taxon>Eukaryota</taxon>
        <taxon>Metazoa</taxon>
        <taxon>Chordata</taxon>
        <taxon>Craniata</taxon>
        <taxon>Vertebrata</taxon>
        <taxon>Euteleostomi</taxon>
        <taxon>Actinopterygii</taxon>
        <taxon>Neopterygii</taxon>
        <taxon>Teleostei</taxon>
        <taxon>Neoteleostei</taxon>
        <taxon>Acanthomorphata</taxon>
        <taxon>Ovalentaria</taxon>
        <taxon>Atherinomorphae</taxon>
        <taxon>Cyprinodontiformes</taxon>
        <taxon>Nothobranchiidae</taxon>
        <taxon>Nothobranchius</taxon>
    </lineage>
</organism>
<reference evidence="10" key="2">
    <citation type="submission" date="2025-08" db="UniProtKB">
        <authorList>
            <consortium name="Ensembl"/>
        </authorList>
    </citation>
    <scope>IDENTIFICATION</scope>
</reference>
<evidence type="ECO:0000256" key="2">
    <source>
        <dbReference type="ARBA" id="ARBA00022723"/>
    </source>
</evidence>
<dbReference type="GO" id="GO:0010468">
    <property type="term" value="P:regulation of gene expression"/>
    <property type="evidence" value="ECO:0007669"/>
    <property type="project" value="TreeGrafter"/>
</dbReference>
<feature type="region of interest" description="Disordered" evidence="8">
    <location>
        <begin position="95"/>
        <end position="116"/>
    </location>
</feature>
<dbReference type="FunFam" id="3.30.160.60:FF:000065">
    <property type="entry name" value="B-cell CLL/lymphoma 6, member B"/>
    <property type="match status" value="2"/>
</dbReference>
<dbReference type="GeneTree" id="ENSGT00940000164868"/>
<feature type="compositionally biased region" description="Acidic residues" evidence="8">
    <location>
        <begin position="107"/>
        <end position="116"/>
    </location>
</feature>
<sequence length="665" mass="75425">MRCSILAPSCVNEDEQLMELVVGEPWCGVDQQDPENLHIMEEQKEVSTSLEGKQLDLKETDAARLPCTAVSIKSKDDEEKSLHQHKIEDKEDLNHNEQTFKSSDIEVSGDDEEDDDVNLNSKVLVCKHETGDEDNDWNDGRASTSSCDDRGKGSTLNNHIRVHEGQKPLICKICEQQFSHKSQLNNHMKIYMRQKHFACNICDQSFISKRNLKKHEEVHIGQNPLACKICKQRFSHKSHLNSHMRVHTDRDLLPVSSVDRDLASRRYTQTSCLTKGVVGGKLEESWLEPLKRTVYILVEPCNTSAEMGKKTNKTTQVSGEPKEDETSQGNRTSQTRAANIPVTYDQLVKLVKDEPWCGVDQQHPENLHIKEEQKEVSISMEGEQLTDAARLPFTAASIKSEDEEKPVFSQLHQQQVEHRDVPMSSSAHQVTAETSMNSDLNPHKRTFKSSDTEFSGCDEDDNYLHFGCELCGQRFCKKVFLTHHMRVHTDRDLLPVSSVDRDLASRRYTQTSCLTKGVVGGKLEEFWLEPSNRTVYILVEPCNTSAEMGKKTNKTTQVSGEPKEDETSQGNRTSQTRAANIPVTYDQLVKLVKDEPWCGVDQQHPENLHIKEEQKEVSISMEGEQLTDAARLPFTAACIKSEDEPLLSQLHHLKTRQKCPNEQLS</sequence>
<evidence type="ECO:0000256" key="6">
    <source>
        <dbReference type="ARBA" id="ARBA00023242"/>
    </source>
</evidence>
<evidence type="ECO:0000256" key="4">
    <source>
        <dbReference type="ARBA" id="ARBA00022771"/>
    </source>
</evidence>
<evidence type="ECO:0000313" key="11">
    <source>
        <dbReference type="Proteomes" id="UP000694548"/>
    </source>
</evidence>
<evidence type="ECO:0000256" key="1">
    <source>
        <dbReference type="ARBA" id="ARBA00004123"/>
    </source>
</evidence>
<feature type="domain" description="C2H2-type" evidence="9">
    <location>
        <begin position="225"/>
        <end position="252"/>
    </location>
</feature>
<dbReference type="Gene3D" id="3.30.160.60">
    <property type="entry name" value="Classic Zinc Finger"/>
    <property type="match status" value="3"/>
</dbReference>
<keyword evidence="4 7" id="KW-0863">Zinc-finger</keyword>